<dbReference type="RefSeq" id="WP_103041056.1">
    <property type="nucleotide sequence ID" value="NZ_POWG01000034.1"/>
</dbReference>
<dbReference type="InterPro" id="IPR016195">
    <property type="entry name" value="Pol/histidinol_Pase-like"/>
</dbReference>
<dbReference type="SMART" id="SM00481">
    <property type="entry name" value="POLIIIAc"/>
    <property type="match status" value="1"/>
</dbReference>
<comment type="caution">
    <text evidence="2">The sequence shown here is derived from an EMBL/GenBank/DDBJ whole genome shotgun (WGS) entry which is preliminary data.</text>
</comment>
<gene>
    <name evidence="2" type="ORF">C1S70_24610</name>
</gene>
<dbReference type="CDD" id="cd07432">
    <property type="entry name" value="PHP_HisPPase"/>
    <property type="match status" value="1"/>
</dbReference>
<geneLocation type="plasmid" evidence="2">
    <name>p20unnamed</name>
</geneLocation>
<proteinExistence type="predicted"/>
<protein>
    <submittedName>
        <fullName evidence="2">Histidinol-phosphatase</fullName>
    </submittedName>
</protein>
<dbReference type="EMBL" id="POWG01000034">
    <property type="protein sequence ID" value="PNQ96194.1"/>
    <property type="molecule type" value="Genomic_DNA"/>
</dbReference>
<evidence type="ECO:0000259" key="1">
    <source>
        <dbReference type="SMART" id="SM00481"/>
    </source>
</evidence>
<dbReference type="InterPro" id="IPR027417">
    <property type="entry name" value="P-loop_NTPase"/>
</dbReference>
<dbReference type="InterPro" id="IPR052018">
    <property type="entry name" value="PHP_domain"/>
</dbReference>
<reference evidence="2 3" key="1">
    <citation type="submission" date="2018-01" db="EMBL/GenBank/DDBJ databases">
        <title>Whole genome sequence of Azospirillum brasilense REC3 isolated from strawberry roots.</title>
        <authorList>
            <person name="Fontana C.A."/>
            <person name="Salazar S.M."/>
            <person name="Bassi D."/>
            <person name="Puglisi E."/>
            <person name="Lovaisa N.C."/>
            <person name="Toffoli L.M."/>
            <person name="Pedraza R."/>
            <person name="Cocconcelli P.S."/>
        </authorList>
    </citation>
    <scope>NUCLEOTIDE SEQUENCE [LARGE SCALE GENOMIC DNA]</scope>
    <source>
        <strain evidence="2 3">REC3</strain>
        <plasmid evidence="2">p20unnamed</plasmid>
    </source>
</reference>
<dbReference type="Gene3D" id="3.20.20.140">
    <property type="entry name" value="Metal-dependent hydrolases"/>
    <property type="match status" value="1"/>
</dbReference>
<dbReference type="PANTHER" id="PTHR42924">
    <property type="entry name" value="EXONUCLEASE"/>
    <property type="match status" value="1"/>
</dbReference>
<dbReference type="GO" id="GO:0016887">
    <property type="term" value="F:ATP hydrolysis activity"/>
    <property type="evidence" value="ECO:0007669"/>
    <property type="project" value="InterPro"/>
</dbReference>
<dbReference type="InterPro" id="IPR003959">
    <property type="entry name" value="ATPase_AAA_core"/>
</dbReference>
<dbReference type="NCBIfam" id="NF045780">
    <property type="entry name" value="TrlF_fam_ATP"/>
    <property type="match status" value="1"/>
</dbReference>
<dbReference type="SUPFAM" id="SSF52540">
    <property type="entry name" value="P-loop containing nucleoside triphosphate hydrolases"/>
    <property type="match status" value="1"/>
</dbReference>
<dbReference type="Proteomes" id="UP000236268">
    <property type="component" value="Unassembled WGS sequence"/>
</dbReference>
<dbReference type="AlphaFoldDB" id="A0A2K1FUJ4"/>
<sequence length="901" mass="98658">MVVDTVTAHSNGATFFRGDLHIHSFGASYDVTDSDATPANIVEVAVKEGLAFAALADHNEITNVREAVDLGAAKGLLVIPAVELSTPEGHLLCYAPTPDALERFFNHLSIAERRTPNCRCQTGVFQCLDLLGGEGGFAVLAHVELAGAFEANLPRFTPAKLDILCHPSLLAIEVTRVDCPVLYTDRDTDNDRRAAANERIQRLRLGSQQFLARIFNSDAHTLVAVGRNAQSNRRITRYKMEAPSFEGLRLALMSADTRVRIEDEVPSSVPWVQGVHFQGGFLDGEAINFSPNLTCIIGGRGSGKSTTFESVCLLRGASSVAEIPVIDSDVWPDVVSVVYRDETAQSHVLARSKFGDVENVDDPMTGPIAFPIESYRQGEANEISKRVQDNPLALLTFLDRLIAVEQAIAEEDVAREQLIDLAPKVDKARINVDKIPDYEKELKLKQDQLARLRKDKGEDVIKLQQRLEGEKRARNAIELALGKLNGAISSEAVTSITGTIKASVSDGLIEVGAPEAAQIKGNTTSYEVAVAGSTTALRQVTTAYVAGVRAQIATWKAKEGQTSAAIETKKKELLQVGIRLDMPFIQKLVADEAKAGENVKNLKTWIPELARLRKEYAELLRQRWAARERVATIRTAFAARASNALKSTLSDLFVTLKFDPSSLSPDAERLIIDAMGWRTLQQVKAGALITKLTLPVLLDCIRRKTHKPITALRNDANAPVFAQNEAEMLIERLAEPNLLSQLETVAVYDRPRLSVTKRIDVPGEAPKFIPRDFKRLSLGQQQSVLLALMLTSESCAPLIVDQPEDNLDSEFIYKTLVPVIRAAKERRQVIVVTHNANIAVLGDAELIVVLKATNEKATITTRGSIDQPDTREATCATLEGSREAFDRRAAIYGVIGSQRGR</sequence>
<dbReference type="Gene3D" id="3.40.50.300">
    <property type="entry name" value="P-loop containing nucleotide triphosphate hydrolases"/>
    <property type="match status" value="2"/>
</dbReference>
<dbReference type="GO" id="GO:0005524">
    <property type="term" value="F:ATP binding"/>
    <property type="evidence" value="ECO:0007669"/>
    <property type="project" value="InterPro"/>
</dbReference>
<dbReference type="Pfam" id="PF13304">
    <property type="entry name" value="AAA_21"/>
    <property type="match status" value="1"/>
</dbReference>
<dbReference type="InterPro" id="IPR054787">
    <property type="entry name" value="TrlF_ATPase"/>
</dbReference>
<evidence type="ECO:0000313" key="3">
    <source>
        <dbReference type="Proteomes" id="UP000236268"/>
    </source>
</evidence>
<keyword evidence="2" id="KW-0614">Plasmid</keyword>
<dbReference type="InterPro" id="IPR003141">
    <property type="entry name" value="Pol/His_phosphatase_N"/>
</dbReference>
<accession>A0A2K1FUJ4</accession>
<dbReference type="PANTHER" id="PTHR42924:SF3">
    <property type="entry name" value="POLYMERASE_HISTIDINOL PHOSPHATASE N-TERMINAL DOMAIN-CONTAINING PROTEIN"/>
    <property type="match status" value="1"/>
</dbReference>
<evidence type="ECO:0000313" key="2">
    <source>
        <dbReference type="EMBL" id="PNQ96194.1"/>
    </source>
</evidence>
<organism evidence="2 3">
    <name type="scientific">Azospirillum argentinense</name>
    <dbReference type="NCBI Taxonomy" id="2970906"/>
    <lineage>
        <taxon>Bacteria</taxon>
        <taxon>Pseudomonadati</taxon>
        <taxon>Pseudomonadota</taxon>
        <taxon>Alphaproteobacteria</taxon>
        <taxon>Rhodospirillales</taxon>
        <taxon>Azospirillaceae</taxon>
        <taxon>Azospirillum</taxon>
    </lineage>
</organism>
<dbReference type="GO" id="GO:0004534">
    <property type="term" value="F:5'-3' RNA exonuclease activity"/>
    <property type="evidence" value="ECO:0007669"/>
    <property type="project" value="TreeGrafter"/>
</dbReference>
<feature type="domain" description="Polymerase/histidinol phosphatase N-terminal" evidence="1">
    <location>
        <begin position="18"/>
        <end position="88"/>
    </location>
</feature>
<name>A0A2K1FUJ4_9PROT</name>
<dbReference type="GO" id="GO:0035312">
    <property type="term" value="F:5'-3' DNA exonuclease activity"/>
    <property type="evidence" value="ECO:0007669"/>
    <property type="project" value="TreeGrafter"/>
</dbReference>
<dbReference type="SUPFAM" id="SSF89550">
    <property type="entry name" value="PHP domain-like"/>
    <property type="match status" value="1"/>
</dbReference>